<dbReference type="InterPro" id="IPR000884">
    <property type="entry name" value="TSP1_rpt"/>
</dbReference>
<evidence type="ECO:0000259" key="8">
    <source>
        <dbReference type="PROSITE" id="PS50240"/>
    </source>
</evidence>
<name>A0A9W2ZN30_BIOGL</name>
<dbReference type="PRINTS" id="PR00722">
    <property type="entry name" value="CHYMOTRYPSIN"/>
</dbReference>
<evidence type="ECO:0000256" key="7">
    <source>
        <dbReference type="SAM" id="SignalP"/>
    </source>
</evidence>
<dbReference type="OMA" id="KPGICGR"/>
<sequence length="533" mass="60468">MLLLWSYILLSAVLTGSSAHLVKEFTSARREAARSMEPDKGGNGDDVMDIDMAAALCEKYNEWSKWSSCTRKCDQTRVRRCRIPEECGRSWVKEKRTCIQEKGTCYPLTYKVGGLDLVIGMQKRNRLIEELLYDILYAQWTAWGPCTRSCRQRRQRECKQKSICVRSYIQEERRCQFPGSQCEHRFSLKPLGMGKSTSTNSSASENDLGDDDEDDSAGGADDNEYDSNSKDDSLVASLLAADVTANGSHIHSKPKNKLDNRTNKKRKLALEELTSAQKECGIRPKSLLGSYRVVGGQEVKINSWPWQVAILTKFHEQYCGGTLIAPRWVLTAAHCVKKNNRRRKLIVRVGEHDMQKFDSTQEDIRPESEFPHPDFDYQTITNDIALIKLRHPPSAFTQPGFACLPPEDFKPKRNKPCTIVGWGKLKNTHIYGSDSLQEAQVPVVRHQKCRRVFEYNITSSQVCAGYKRGGIDSCAGDSGGPLLCSDYDEHQERYYLYGVTSYGEGCGKKGKYGIYTKVSSYLDWIYQTIKDNR</sequence>
<dbReference type="InterPro" id="IPR001254">
    <property type="entry name" value="Trypsin_dom"/>
</dbReference>
<dbReference type="RefSeq" id="XP_055876489.1">
    <property type="nucleotide sequence ID" value="XM_056020514.1"/>
</dbReference>
<dbReference type="OrthoDB" id="10004439at2759"/>
<evidence type="ECO:0000313" key="13">
    <source>
        <dbReference type="RefSeq" id="XP_055876491.1"/>
    </source>
</evidence>
<feature type="domain" description="Peptidase S1" evidence="8">
    <location>
        <begin position="293"/>
        <end position="530"/>
    </location>
</feature>
<dbReference type="RefSeq" id="XP_055876487.1">
    <property type="nucleotide sequence ID" value="XM_056020512.1"/>
</dbReference>
<proteinExistence type="predicted"/>
<dbReference type="GO" id="GO:0006508">
    <property type="term" value="P:proteolysis"/>
    <property type="evidence" value="ECO:0007669"/>
    <property type="project" value="UniProtKB-KW"/>
</dbReference>
<feature type="signal peptide" evidence="7">
    <location>
        <begin position="1"/>
        <end position="19"/>
    </location>
</feature>
<dbReference type="PANTHER" id="PTHR24252">
    <property type="entry name" value="ACROSIN-RELATED"/>
    <property type="match status" value="1"/>
</dbReference>
<evidence type="ECO:0000256" key="2">
    <source>
        <dbReference type="ARBA" id="ARBA00022801"/>
    </source>
</evidence>
<dbReference type="Pfam" id="PF00089">
    <property type="entry name" value="Trypsin"/>
    <property type="match status" value="1"/>
</dbReference>
<evidence type="ECO:0000313" key="11">
    <source>
        <dbReference type="RefSeq" id="XP_055876489.1"/>
    </source>
</evidence>
<dbReference type="PROSITE" id="PS00134">
    <property type="entry name" value="TRYPSIN_HIS"/>
    <property type="match status" value="1"/>
</dbReference>
<evidence type="ECO:0000256" key="3">
    <source>
        <dbReference type="ARBA" id="ARBA00022825"/>
    </source>
</evidence>
<protein>
    <submittedName>
        <fullName evidence="10 11">Transmembrane protease serine 11A-like isoform X1</fullName>
    </submittedName>
</protein>
<evidence type="ECO:0000256" key="1">
    <source>
        <dbReference type="ARBA" id="ARBA00022670"/>
    </source>
</evidence>
<evidence type="ECO:0000256" key="4">
    <source>
        <dbReference type="ARBA" id="ARBA00023157"/>
    </source>
</evidence>
<dbReference type="SMART" id="SM00209">
    <property type="entry name" value="TSP1"/>
    <property type="match status" value="2"/>
</dbReference>
<dbReference type="CDD" id="cd00190">
    <property type="entry name" value="Tryp_SPc"/>
    <property type="match status" value="1"/>
</dbReference>
<dbReference type="InterPro" id="IPR009003">
    <property type="entry name" value="Peptidase_S1_PA"/>
</dbReference>
<feature type="chain" id="PRO_5044702650" evidence="7">
    <location>
        <begin position="20"/>
        <end position="533"/>
    </location>
</feature>
<dbReference type="InterPro" id="IPR033116">
    <property type="entry name" value="TRYPSIN_SER"/>
</dbReference>
<dbReference type="PROSITE" id="PS50240">
    <property type="entry name" value="TRYPSIN_DOM"/>
    <property type="match status" value="1"/>
</dbReference>
<dbReference type="InterPro" id="IPR001314">
    <property type="entry name" value="Peptidase_S1A"/>
</dbReference>
<gene>
    <name evidence="10 11 12 13" type="primary">LOC106071070</name>
</gene>
<evidence type="ECO:0000313" key="9">
    <source>
        <dbReference type="Proteomes" id="UP001165740"/>
    </source>
</evidence>
<dbReference type="RefSeq" id="XP_055876490.1">
    <property type="nucleotide sequence ID" value="XM_056020515.1"/>
</dbReference>
<dbReference type="PANTHER" id="PTHR24252:SF7">
    <property type="entry name" value="HYALIN"/>
    <property type="match status" value="1"/>
</dbReference>
<feature type="compositionally biased region" description="Acidic residues" evidence="6">
    <location>
        <begin position="207"/>
        <end position="225"/>
    </location>
</feature>
<dbReference type="RefSeq" id="XP_055876491.1">
    <property type="nucleotide sequence ID" value="XM_056020516.1"/>
</dbReference>
<keyword evidence="1 5" id="KW-0645">Protease</keyword>
<keyword evidence="2 5" id="KW-0378">Hydrolase</keyword>
<dbReference type="AlphaFoldDB" id="A0A9W2ZN30"/>
<keyword evidence="9" id="KW-1185">Reference proteome</keyword>
<dbReference type="InterPro" id="IPR018114">
    <property type="entry name" value="TRYPSIN_HIS"/>
</dbReference>
<keyword evidence="4" id="KW-1015">Disulfide bond</keyword>
<organism evidence="9 10">
    <name type="scientific">Biomphalaria glabrata</name>
    <name type="common">Bloodfluke planorb</name>
    <name type="synonym">Freshwater snail</name>
    <dbReference type="NCBI Taxonomy" id="6526"/>
    <lineage>
        <taxon>Eukaryota</taxon>
        <taxon>Metazoa</taxon>
        <taxon>Spiralia</taxon>
        <taxon>Lophotrochozoa</taxon>
        <taxon>Mollusca</taxon>
        <taxon>Gastropoda</taxon>
        <taxon>Heterobranchia</taxon>
        <taxon>Euthyneura</taxon>
        <taxon>Panpulmonata</taxon>
        <taxon>Hygrophila</taxon>
        <taxon>Lymnaeoidea</taxon>
        <taxon>Planorbidae</taxon>
        <taxon>Biomphalaria</taxon>
    </lineage>
</organism>
<dbReference type="GO" id="GO:0004252">
    <property type="term" value="F:serine-type endopeptidase activity"/>
    <property type="evidence" value="ECO:0007669"/>
    <property type="project" value="InterPro"/>
</dbReference>
<dbReference type="InterPro" id="IPR043504">
    <property type="entry name" value="Peptidase_S1_PA_chymotrypsin"/>
</dbReference>
<keyword evidence="3 5" id="KW-0720">Serine protease</keyword>
<feature type="region of interest" description="Disordered" evidence="6">
    <location>
        <begin position="193"/>
        <end position="230"/>
    </location>
</feature>
<accession>A0A9W2ZN30</accession>
<evidence type="ECO:0000313" key="12">
    <source>
        <dbReference type="RefSeq" id="XP_055876490.1"/>
    </source>
</evidence>
<dbReference type="PROSITE" id="PS50092">
    <property type="entry name" value="TSP1"/>
    <property type="match status" value="2"/>
</dbReference>
<evidence type="ECO:0000256" key="5">
    <source>
        <dbReference type="RuleBase" id="RU363034"/>
    </source>
</evidence>
<evidence type="ECO:0000256" key="6">
    <source>
        <dbReference type="SAM" id="MobiDB-lite"/>
    </source>
</evidence>
<evidence type="ECO:0000313" key="10">
    <source>
        <dbReference type="RefSeq" id="XP_055876487.1"/>
    </source>
</evidence>
<dbReference type="SUPFAM" id="SSF50494">
    <property type="entry name" value="Trypsin-like serine proteases"/>
    <property type="match status" value="1"/>
</dbReference>
<reference evidence="10 11" key="1">
    <citation type="submission" date="2025-04" db="UniProtKB">
        <authorList>
            <consortium name="RefSeq"/>
        </authorList>
    </citation>
    <scope>IDENTIFICATION</scope>
</reference>
<keyword evidence="7" id="KW-0732">Signal</keyword>
<dbReference type="Proteomes" id="UP001165740">
    <property type="component" value="Chromosome 2"/>
</dbReference>
<dbReference type="Gene3D" id="2.40.10.10">
    <property type="entry name" value="Trypsin-like serine proteases"/>
    <property type="match status" value="1"/>
</dbReference>
<dbReference type="PROSITE" id="PS00135">
    <property type="entry name" value="TRYPSIN_SER"/>
    <property type="match status" value="1"/>
</dbReference>
<dbReference type="FunFam" id="2.40.10.10:FF:000003">
    <property type="entry name" value="Transmembrane serine protease 3"/>
    <property type="match status" value="1"/>
</dbReference>
<dbReference type="SMART" id="SM00020">
    <property type="entry name" value="Tryp_SPc"/>
    <property type="match status" value="1"/>
</dbReference>
<dbReference type="GeneID" id="106071070"/>